<reference evidence="1" key="1">
    <citation type="submission" date="2021-03" db="EMBL/GenBank/DDBJ databases">
        <authorList>
            <person name="Tagirdzhanova G."/>
        </authorList>
    </citation>
    <scope>NUCLEOTIDE SEQUENCE</scope>
</reference>
<name>A0A8H3F4P5_9LECA</name>
<dbReference type="SUPFAM" id="SSF53474">
    <property type="entry name" value="alpha/beta-Hydrolases"/>
    <property type="match status" value="1"/>
</dbReference>
<dbReference type="Gene3D" id="3.40.50.1820">
    <property type="entry name" value="alpha/beta hydrolase"/>
    <property type="match status" value="1"/>
</dbReference>
<dbReference type="PANTHER" id="PTHR47381">
    <property type="entry name" value="ALPHA/BETA-HYDROLASES SUPERFAMILY PROTEIN"/>
    <property type="match status" value="1"/>
</dbReference>
<dbReference type="Proteomes" id="UP000664521">
    <property type="component" value="Unassembled WGS sequence"/>
</dbReference>
<evidence type="ECO:0008006" key="3">
    <source>
        <dbReference type="Google" id="ProtNLM"/>
    </source>
</evidence>
<evidence type="ECO:0000313" key="1">
    <source>
        <dbReference type="EMBL" id="CAF9917583.1"/>
    </source>
</evidence>
<sequence>MAGTYSAVPSPVSKTSVTVAGILTTVHGLEELQQGGTEVACLWLLNPRQQSQASMEPIAASIINDWNRHLTTPREDQQSLGLIAISFDQRNHGSREVDKMANEAWRAGNEKHAQDMLGIYHGTSLDTSQLITYMPSYVFPRSERTIINHMVLGVSLGGHAAWHCIVHDPRIKTAVIVIGCPDYAALMSDRARLSKLVSWTQSDGSRFFGSEDFPPSLIEAVERFDPAGLFLGSPVSRQSSKYDEVPKGEEKQRLSNLMKALDGKRILSMAGGADKLVPYSCCQPFHQWLQRATQPGGWFGGKVAFEDVVFDGIGHEMSPEMGIKASQFISDSLKLLLEEVSKRSSKI</sequence>
<proteinExistence type="predicted"/>
<protein>
    <recommendedName>
        <fullName evidence="3">AB hydrolase-1 domain-containing protein</fullName>
    </recommendedName>
</protein>
<evidence type="ECO:0000313" key="2">
    <source>
        <dbReference type="Proteomes" id="UP000664521"/>
    </source>
</evidence>
<dbReference type="AlphaFoldDB" id="A0A8H3F4P5"/>
<comment type="caution">
    <text evidence="1">The sequence shown here is derived from an EMBL/GenBank/DDBJ whole genome shotgun (WGS) entry which is preliminary data.</text>
</comment>
<accession>A0A8H3F4P5</accession>
<organism evidence="1 2">
    <name type="scientific">Heterodermia speciosa</name>
    <dbReference type="NCBI Taxonomy" id="116794"/>
    <lineage>
        <taxon>Eukaryota</taxon>
        <taxon>Fungi</taxon>
        <taxon>Dikarya</taxon>
        <taxon>Ascomycota</taxon>
        <taxon>Pezizomycotina</taxon>
        <taxon>Lecanoromycetes</taxon>
        <taxon>OSLEUM clade</taxon>
        <taxon>Lecanoromycetidae</taxon>
        <taxon>Caliciales</taxon>
        <taxon>Physciaceae</taxon>
        <taxon>Heterodermia</taxon>
    </lineage>
</organism>
<dbReference type="InterPro" id="IPR029058">
    <property type="entry name" value="AB_hydrolase_fold"/>
</dbReference>
<dbReference type="PANTHER" id="PTHR47381:SF3">
    <property type="entry name" value="ALPHA_BETA-HYDROLASES SUPERFAMILY PROTEIN"/>
    <property type="match status" value="1"/>
</dbReference>
<dbReference type="EMBL" id="CAJPDS010000020">
    <property type="protein sequence ID" value="CAF9917583.1"/>
    <property type="molecule type" value="Genomic_DNA"/>
</dbReference>
<dbReference type="OrthoDB" id="2152248at2759"/>
<gene>
    <name evidence="1" type="ORF">HETSPECPRED_003527</name>
</gene>
<keyword evidence="2" id="KW-1185">Reference proteome</keyword>